<organism evidence="1 2">
    <name type="scientific">Bauhinia variegata</name>
    <name type="common">Purple orchid tree</name>
    <name type="synonym">Phanera variegata</name>
    <dbReference type="NCBI Taxonomy" id="167791"/>
    <lineage>
        <taxon>Eukaryota</taxon>
        <taxon>Viridiplantae</taxon>
        <taxon>Streptophyta</taxon>
        <taxon>Embryophyta</taxon>
        <taxon>Tracheophyta</taxon>
        <taxon>Spermatophyta</taxon>
        <taxon>Magnoliopsida</taxon>
        <taxon>eudicotyledons</taxon>
        <taxon>Gunneridae</taxon>
        <taxon>Pentapetalae</taxon>
        <taxon>rosids</taxon>
        <taxon>fabids</taxon>
        <taxon>Fabales</taxon>
        <taxon>Fabaceae</taxon>
        <taxon>Cercidoideae</taxon>
        <taxon>Cercideae</taxon>
        <taxon>Bauhiniinae</taxon>
        <taxon>Bauhinia</taxon>
    </lineage>
</organism>
<keyword evidence="2" id="KW-1185">Reference proteome</keyword>
<proteinExistence type="predicted"/>
<comment type="caution">
    <text evidence="1">The sequence shown here is derived from an EMBL/GenBank/DDBJ whole genome shotgun (WGS) entry which is preliminary data.</text>
</comment>
<evidence type="ECO:0000313" key="2">
    <source>
        <dbReference type="Proteomes" id="UP000828941"/>
    </source>
</evidence>
<evidence type="ECO:0000313" key="1">
    <source>
        <dbReference type="EMBL" id="KAI4333485.1"/>
    </source>
</evidence>
<reference evidence="1 2" key="1">
    <citation type="journal article" date="2022" name="DNA Res.">
        <title>Chromosomal-level genome assembly of the orchid tree Bauhinia variegata (Leguminosae; Cercidoideae) supports the allotetraploid origin hypothesis of Bauhinia.</title>
        <authorList>
            <person name="Zhong Y."/>
            <person name="Chen Y."/>
            <person name="Zheng D."/>
            <person name="Pang J."/>
            <person name="Liu Y."/>
            <person name="Luo S."/>
            <person name="Meng S."/>
            <person name="Qian L."/>
            <person name="Wei D."/>
            <person name="Dai S."/>
            <person name="Zhou R."/>
        </authorList>
    </citation>
    <scope>NUCLEOTIDE SEQUENCE [LARGE SCALE GENOMIC DNA]</scope>
    <source>
        <strain evidence="1">BV-YZ2020</strain>
    </source>
</reference>
<protein>
    <submittedName>
        <fullName evidence="1">Uncharacterized protein</fullName>
    </submittedName>
</protein>
<sequence length="148" mass="16904">MNNTVHRENEGSFILLEWAHLLKEKGNLMELVDPRLGSDFDKEEAMVMIEVGFLCTNVTAARRPNMSSVVSILEGRTVVPELVSDCSEAFDEMKLEEMRQYYRKIEENKLIKTNTHSASMEGPWTASSSSAADLYPVHLDSSYWEKRN</sequence>
<accession>A0ACB9NFI7</accession>
<dbReference type="Proteomes" id="UP000828941">
    <property type="component" value="Chromosome 7"/>
</dbReference>
<name>A0ACB9NFI7_BAUVA</name>
<dbReference type="EMBL" id="CM039432">
    <property type="protein sequence ID" value="KAI4333485.1"/>
    <property type="molecule type" value="Genomic_DNA"/>
</dbReference>
<gene>
    <name evidence="1" type="ORF">L6164_018289</name>
</gene>